<gene>
    <name evidence="2" type="ORF">J2T57_000198</name>
</gene>
<dbReference type="Pfam" id="PF13417">
    <property type="entry name" value="GST_N_3"/>
    <property type="match status" value="1"/>
</dbReference>
<proteinExistence type="predicted"/>
<organism evidence="2 3">
    <name type="scientific">Natronocella acetinitrilica</name>
    <dbReference type="NCBI Taxonomy" id="414046"/>
    <lineage>
        <taxon>Bacteria</taxon>
        <taxon>Pseudomonadati</taxon>
        <taxon>Pseudomonadota</taxon>
        <taxon>Gammaproteobacteria</taxon>
        <taxon>Chromatiales</taxon>
        <taxon>Ectothiorhodospiraceae</taxon>
        <taxon>Natronocella</taxon>
    </lineage>
</organism>
<dbReference type="RefSeq" id="WP_253472900.1">
    <property type="nucleotide sequence ID" value="NZ_JALJXV010000001.1"/>
</dbReference>
<keyword evidence="3" id="KW-1185">Reference proteome</keyword>
<evidence type="ECO:0000313" key="3">
    <source>
        <dbReference type="Proteomes" id="UP001205843"/>
    </source>
</evidence>
<accession>A0AAE3G1Q4</accession>
<dbReference type="SUPFAM" id="SSF52833">
    <property type="entry name" value="Thioredoxin-like"/>
    <property type="match status" value="1"/>
</dbReference>
<evidence type="ECO:0000259" key="1">
    <source>
        <dbReference type="PROSITE" id="PS50404"/>
    </source>
</evidence>
<dbReference type="PROSITE" id="PS50404">
    <property type="entry name" value="GST_NTER"/>
    <property type="match status" value="1"/>
</dbReference>
<dbReference type="EMBL" id="JALJXV010000001">
    <property type="protein sequence ID" value="MCP1673106.1"/>
    <property type="molecule type" value="Genomic_DNA"/>
</dbReference>
<sequence length="108" mass="12779">MTTSPLNPRVVQRSAEQQRTVDRETDDLALYYYETCAFCIRVIRVLERLRLKIERRNIRTVPAFREQLIKGGGHSKVPCLMIRTQDGDSRWLYESQAIIDYLEDRFAK</sequence>
<dbReference type="AlphaFoldDB" id="A0AAE3G1Q4"/>
<dbReference type="CDD" id="cd00570">
    <property type="entry name" value="GST_N_family"/>
    <property type="match status" value="1"/>
</dbReference>
<dbReference type="Gene3D" id="3.40.30.10">
    <property type="entry name" value="Glutaredoxin"/>
    <property type="match status" value="1"/>
</dbReference>
<dbReference type="InterPro" id="IPR036249">
    <property type="entry name" value="Thioredoxin-like_sf"/>
</dbReference>
<comment type="caution">
    <text evidence="2">The sequence shown here is derived from an EMBL/GenBank/DDBJ whole genome shotgun (WGS) entry which is preliminary data.</text>
</comment>
<name>A0AAE3G1Q4_9GAMM</name>
<dbReference type="PROSITE" id="PS51354">
    <property type="entry name" value="GLUTAREDOXIN_2"/>
    <property type="match status" value="1"/>
</dbReference>
<reference evidence="2" key="1">
    <citation type="submission" date="2022-03" db="EMBL/GenBank/DDBJ databases">
        <title>Genomic Encyclopedia of Type Strains, Phase III (KMG-III): the genomes of soil and plant-associated and newly described type strains.</title>
        <authorList>
            <person name="Whitman W."/>
        </authorList>
    </citation>
    <scope>NUCLEOTIDE SEQUENCE</scope>
    <source>
        <strain evidence="2">ANL 6-2</strain>
    </source>
</reference>
<dbReference type="InterPro" id="IPR004045">
    <property type="entry name" value="Glutathione_S-Trfase_N"/>
</dbReference>
<feature type="domain" description="GST N-terminal" evidence="1">
    <location>
        <begin position="26"/>
        <end position="108"/>
    </location>
</feature>
<evidence type="ECO:0000313" key="2">
    <source>
        <dbReference type="EMBL" id="MCP1673106.1"/>
    </source>
</evidence>
<protein>
    <submittedName>
        <fullName evidence="2">Glutathione S-transferase</fullName>
    </submittedName>
</protein>
<dbReference type="Proteomes" id="UP001205843">
    <property type="component" value="Unassembled WGS sequence"/>
</dbReference>